<dbReference type="InterPro" id="IPR046342">
    <property type="entry name" value="CBS_dom_sf"/>
</dbReference>
<sequence length="152" mass="16516">MPNTMRSLLREGNGSLQALGPESTAADAVALMNRRNIGAVLVMTPDETLLGIFTERDVLRRVLGERLDPATTALESVMTREVFWIGPSGTTDQALALVAERNVRHLPVMDEQHVLGMVSVRDLSAAVVRERDMEVAALTSYMHGSYTGHADG</sequence>
<organism evidence="4 5">
    <name type="scientific">Spiribacter aquaticus</name>
    <dbReference type="NCBI Taxonomy" id="1935996"/>
    <lineage>
        <taxon>Bacteria</taxon>
        <taxon>Pseudomonadati</taxon>
        <taxon>Pseudomonadota</taxon>
        <taxon>Gammaproteobacteria</taxon>
        <taxon>Chromatiales</taxon>
        <taxon>Ectothiorhodospiraceae</taxon>
        <taxon>Spiribacter</taxon>
    </lineage>
</organism>
<dbReference type="AlphaFoldDB" id="A0A557RHL7"/>
<evidence type="ECO:0000313" key="5">
    <source>
        <dbReference type="Proteomes" id="UP000316688"/>
    </source>
</evidence>
<dbReference type="PANTHER" id="PTHR43080:SF2">
    <property type="entry name" value="CBS DOMAIN-CONTAINING PROTEIN"/>
    <property type="match status" value="1"/>
</dbReference>
<dbReference type="InterPro" id="IPR051257">
    <property type="entry name" value="Diverse_CBS-Domain"/>
</dbReference>
<evidence type="ECO:0000313" key="4">
    <source>
        <dbReference type="EMBL" id="TVO64614.1"/>
    </source>
</evidence>
<dbReference type="Gene3D" id="3.10.580.10">
    <property type="entry name" value="CBS-domain"/>
    <property type="match status" value="1"/>
</dbReference>
<comment type="caution">
    <text evidence="4">The sequence shown here is derived from an EMBL/GenBank/DDBJ whole genome shotgun (WGS) entry which is preliminary data.</text>
</comment>
<reference evidence="4 5" key="1">
    <citation type="submission" date="2019-07" db="EMBL/GenBank/DDBJ databases">
        <title>Reclasification of Spiribacter aquaticus.</title>
        <authorList>
            <person name="Leon M.J."/>
            <person name="Sanchez-Porro C."/>
            <person name="Ventosa A."/>
        </authorList>
    </citation>
    <scope>NUCLEOTIDE SEQUENCE [LARGE SCALE GENOMIC DNA]</scope>
    <source>
        <strain evidence="4 5">SP30</strain>
    </source>
</reference>
<accession>A0A557RHL7</accession>
<feature type="domain" description="CBS" evidence="3">
    <location>
        <begin position="5"/>
        <end position="69"/>
    </location>
</feature>
<keyword evidence="5" id="KW-1185">Reference proteome</keyword>
<feature type="domain" description="CBS" evidence="3">
    <location>
        <begin position="78"/>
        <end position="133"/>
    </location>
</feature>
<proteinExistence type="predicted"/>
<keyword evidence="1 2" id="KW-0129">CBS domain</keyword>
<dbReference type="RefSeq" id="WP_144348167.1">
    <property type="nucleotide sequence ID" value="NZ_VMKP01000003.1"/>
</dbReference>
<gene>
    <name evidence="4" type="ORF">FPL11_08165</name>
</gene>
<dbReference type="SMART" id="SM00116">
    <property type="entry name" value="CBS"/>
    <property type="match status" value="2"/>
</dbReference>
<name>A0A557RHL7_9GAMM</name>
<evidence type="ECO:0000259" key="3">
    <source>
        <dbReference type="PROSITE" id="PS51371"/>
    </source>
</evidence>
<dbReference type="PROSITE" id="PS51371">
    <property type="entry name" value="CBS"/>
    <property type="match status" value="2"/>
</dbReference>
<dbReference type="InterPro" id="IPR000644">
    <property type="entry name" value="CBS_dom"/>
</dbReference>
<dbReference type="PANTHER" id="PTHR43080">
    <property type="entry name" value="CBS DOMAIN-CONTAINING PROTEIN CBSX3, MITOCHONDRIAL"/>
    <property type="match status" value="1"/>
</dbReference>
<dbReference type="EMBL" id="VMKP01000003">
    <property type="protein sequence ID" value="TVO64614.1"/>
    <property type="molecule type" value="Genomic_DNA"/>
</dbReference>
<dbReference type="Proteomes" id="UP000316688">
    <property type="component" value="Unassembled WGS sequence"/>
</dbReference>
<evidence type="ECO:0000256" key="1">
    <source>
        <dbReference type="ARBA" id="ARBA00023122"/>
    </source>
</evidence>
<protein>
    <submittedName>
        <fullName evidence="4">CBS domain-containing protein</fullName>
    </submittedName>
</protein>
<dbReference type="SUPFAM" id="SSF54631">
    <property type="entry name" value="CBS-domain pair"/>
    <property type="match status" value="1"/>
</dbReference>
<evidence type="ECO:0000256" key="2">
    <source>
        <dbReference type="PROSITE-ProRule" id="PRU00703"/>
    </source>
</evidence>
<dbReference type="Pfam" id="PF00571">
    <property type="entry name" value="CBS"/>
    <property type="match status" value="2"/>
</dbReference>